<dbReference type="Pfam" id="PF18475">
    <property type="entry name" value="PIN7"/>
    <property type="match status" value="1"/>
</dbReference>
<evidence type="ECO:0000313" key="3">
    <source>
        <dbReference type="Proteomes" id="UP000886874"/>
    </source>
</evidence>
<dbReference type="InterPro" id="IPR041494">
    <property type="entry name" value="PIN7"/>
</dbReference>
<comment type="caution">
    <text evidence="2">The sequence shown here is derived from an EMBL/GenBank/DDBJ whole genome shotgun (WGS) entry which is preliminary data.</text>
</comment>
<accession>A0A9D1CPA6</accession>
<gene>
    <name evidence="2" type="ORF">IAA67_07760</name>
</gene>
<evidence type="ECO:0000259" key="1">
    <source>
        <dbReference type="Pfam" id="PF18475"/>
    </source>
</evidence>
<feature type="domain" description="PIN-like" evidence="1">
    <location>
        <begin position="5"/>
        <end position="107"/>
    </location>
</feature>
<sequence length="187" mass="21702">MSLFLVDYENVSASGLSGLEKLTEEDVVYIFYTENADRLTFDAHQRLLESRARVRYYKVESGTKNALDFQLVSFLGYMVHEHGQAAVYHIISKDSGFDSVCHFWEKQNIKVLRVSNLDVEKTCRQDQELTAKLRELLEEKDVQVVMGMIDKYKTKQGLNNALMKQFDNKKTSEIYRVIKPYIANKKA</sequence>
<reference evidence="2" key="2">
    <citation type="journal article" date="2021" name="PeerJ">
        <title>Extensive microbial diversity within the chicken gut microbiome revealed by metagenomics and culture.</title>
        <authorList>
            <person name="Gilroy R."/>
            <person name="Ravi A."/>
            <person name="Getino M."/>
            <person name="Pursley I."/>
            <person name="Horton D.L."/>
            <person name="Alikhan N.F."/>
            <person name="Baker D."/>
            <person name="Gharbi K."/>
            <person name="Hall N."/>
            <person name="Watson M."/>
            <person name="Adriaenssens E.M."/>
            <person name="Foster-Nyarko E."/>
            <person name="Jarju S."/>
            <person name="Secka A."/>
            <person name="Antonio M."/>
            <person name="Oren A."/>
            <person name="Chaudhuri R.R."/>
            <person name="La Ragione R."/>
            <person name="Hildebrand F."/>
            <person name="Pallen M.J."/>
        </authorList>
    </citation>
    <scope>NUCLEOTIDE SEQUENCE</scope>
    <source>
        <strain evidence="2">ChiSjej2B20-13462</strain>
    </source>
</reference>
<evidence type="ECO:0000313" key="2">
    <source>
        <dbReference type="EMBL" id="HIQ70207.1"/>
    </source>
</evidence>
<proteinExistence type="predicted"/>
<reference evidence="2" key="1">
    <citation type="submission" date="2020-10" db="EMBL/GenBank/DDBJ databases">
        <authorList>
            <person name="Gilroy R."/>
        </authorList>
    </citation>
    <scope>NUCLEOTIDE SEQUENCE</scope>
    <source>
        <strain evidence="2">ChiSjej2B20-13462</strain>
    </source>
</reference>
<dbReference type="AlphaFoldDB" id="A0A9D1CPA6"/>
<name>A0A9D1CPA6_9FIRM</name>
<dbReference type="Proteomes" id="UP000886874">
    <property type="component" value="Unassembled WGS sequence"/>
</dbReference>
<dbReference type="EMBL" id="DVFN01000109">
    <property type="protein sequence ID" value="HIQ70207.1"/>
    <property type="molecule type" value="Genomic_DNA"/>
</dbReference>
<organism evidence="2 3">
    <name type="scientific">Candidatus Avoscillospira stercorigallinarum</name>
    <dbReference type="NCBI Taxonomy" id="2840708"/>
    <lineage>
        <taxon>Bacteria</taxon>
        <taxon>Bacillati</taxon>
        <taxon>Bacillota</taxon>
        <taxon>Clostridia</taxon>
        <taxon>Eubacteriales</taxon>
        <taxon>Oscillospiraceae</taxon>
        <taxon>Oscillospiraceae incertae sedis</taxon>
        <taxon>Candidatus Avoscillospira</taxon>
    </lineage>
</organism>
<protein>
    <recommendedName>
        <fullName evidence="1">PIN-like domain-containing protein</fullName>
    </recommendedName>
</protein>